<comment type="subcellular location">
    <subcellularLocation>
        <location evidence="1">Membrane</location>
        <topology evidence="1">Multi-pass membrane protein</topology>
    </subcellularLocation>
</comment>
<accession>A0A8S1GTX0</accession>
<dbReference type="InterPro" id="IPR000609">
    <property type="entry name" value="7TM_GPCR_serpentine_rcpt_Srg"/>
</dbReference>
<keyword evidence="8" id="KW-1185">Reference proteome</keyword>
<comment type="similarity">
    <text evidence="2 6">Belongs to the nematode receptor-like protein srg family.</text>
</comment>
<keyword evidence="5 6" id="KW-0472">Membrane</keyword>
<sequence>MYLSTTLFIIYGLPSLFLIISFIFLLSSSSKFKYSFYRVVQLDLLINVFCYSNTWIAIRLMMDPAGKDILVWLYKNINFLYRLSHFLVVWFFHAQSVSTLLICTHRLTTALFERSNDFWRRYTPLVYLGAFVYCSGVLSRWWLFGDNYVQYKLVNETLIPVYDQTSASALASITLAFSVIYFVMISLTGAATVIVISRRFGSQASSLTKKMTRIALVHTAIYTGLLAYLLLNQISSLYAVKLVPNEVQWMLQLCASDTITLSMPYILMICDRNVRDFALLQKTSQFSKTTQVQSTTKTVQIE</sequence>
<organism evidence="7 8">
    <name type="scientific">Caenorhabditis auriculariae</name>
    <dbReference type="NCBI Taxonomy" id="2777116"/>
    <lineage>
        <taxon>Eukaryota</taxon>
        <taxon>Metazoa</taxon>
        <taxon>Ecdysozoa</taxon>
        <taxon>Nematoda</taxon>
        <taxon>Chromadorea</taxon>
        <taxon>Rhabditida</taxon>
        <taxon>Rhabditina</taxon>
        <taxon>Rhabditomorpha</taxon>
        <taxon>Rhabditoidea</taxon>
        <taxon>Rhabditidae</taxon>
        <taxon>Peloderinae</taxon>
        <taxon>Caenorhabditis</taxon>
    </lineage>
</organism>
<feature type="transmembrane region" description="Helical" evidence="6">
    <location>
        <begin position="6"/>
        <end position="27"/>
    </location>
</feature>
<feature type="transmembrane region" description="Helical" evidence="6">
    <location>
        <begin position="39"/>
        <end position="62"/>
    </location>
</feature>
<feature type="transmembrane region" description="Helical" evidence="6">
    <location>
        <begin position="82"/>
        <end position="104"/>
    </location>
</feature>
<dbReference type="OrthoDB" id="5864551at2759"/>
<comment type="caution">
    <text evidence="7">The sequence shown here is derived from an EMBL/GenBank/DDBJ whole genome shotgun (WGS) entry which is preliminary data.</text>
</comment>
<reference evidence="7" key="1">
    <citation type="submission" date="2020-10" db="EMBL/GenBank/DDBJ databases">
        <authorList>
            <person name="Kikuchi T."/>
        </authorList>
    </citation>
    <scope>NUCLEOTIDE SEQUENCE</scope>
    <source>
        <strain evidence="7">NKZ352</strain>
    </source>
</reference>
<feature type="transmembrane region" description="Helical" evidence="6">
    <location>
        <begin position="169"/>
        <end position="196"/>
    </location>
</feature>
<dbReference type="InterPro" id="IPR052880">
    <property type="entry name" value="NRL-Serpentine_Class_Gamma"/>
</dbReference>
<evidence type="ECO:0000256" key="3">
    <source>
        <dbReference type="ARBA" id="ARBA00022692"/>
    </source>
</evidence>
<evidence type="ECO:0000256" key="5">
    <source>
        <dbReference type="ARBA" id="ARBA00023136"/>
    </source>
</evidence>
<dbReference type="GO" id="GO:0007606">
    <property type="term" value="P:sensory perception of chemical stimulus"/>
    <property type="evidence" value="ECO:0007669"/>
    <property type="project" value="UniProtKB-UniRule"/>
</dbReference>
<dbReference type="GO" id="GO:0004888">
    <property type="term" value="F:transmembrane signaling receptor activity"/>
    <property type="evidence" value="ECO:0007669"/>
    <property type="project" value="InterPro"/>
</dbReference>
<dbReference type="Proteomes" id="UP000835052">
    <property type="component" value="Unassembled WGS sequence"/>
</dbReference>
<dbReference type="PANTHER" id="PTHR31114:SF4">
    <property type="entry name" value="SERPENTINE RECEPTOR CLASS GAMMA-RELATED"/>
    <property type="match status" value="1"/>
</dbReference>
<dbReference type="AlphaFoldDB" id="A0A8S1GTX0"/>
<dbReference type="GO" id="GO:0016020">
    <property type="term" value="C:membrane"/>
    <property type="evidence" value="ECO:0007669"/>
    <property type="project" value="UniProtKB-SubCell"/>
</dbReference>
<dbReference type="PANTHER" id="PTHR31114">
    <property type="entry name" value="SERPENTINE RECEPTOR CLASS GAMMA"/>
    <property type="match status" value="1"/>
</dbReference>
<protein>
    <recommendedName>
        <fullName evidence="6">Serpentine receptor class gamma</fullName>
    </recommendedName>
</protein>
<feature type="transmembrane region" description="Helical" evidence="6">
    <location>
        <begin position="247"/>
        <end position="267"/>
    </location>
</feature>
<dbReference type="Pfam" id="PF02118">
    <property type="entry name" value="Srg"/>
    <property type="match status" value="1"/>
</dbReference>
<keyword evidence="3 6" id="KW-0812">Transmembrane</keyword>
<evidence type="ECO:0000256" key="2">
    <source>
        <dbReference type="ARBA" id="ARBA00005692"/>
    </source>
</evidence>
<evidence type="ECO:0000256" key="6">
    <source>
        <dbReference type="RuleBase" id="RU280813"/>
    </source>
</evidence>
<feature type="transmembrane region" description="Helical" evidence="6">
    <location>
        <begin position="216"/>
        <end position="235"/>
    </location>
</feature>
<keyword evidence="4 6" id="KW-1133">Transmembrane helix</keyword>
<proteinExistence type="inferred from homology"/>
<name>A0A8S1GTX0_9PELO</name>
<evidence type="ECO:0000256" key="1">
    <source>
        <dbReference type="ARBA" id="ARBA00004141"/>
    </source>
</evidence>
<evidence type="ECO:0000313" key="8">
    <source>
        <dbReference type="Proteomes" id="UP000835052"/>
    </source>
</evidence>
<evidence type="ECO:0000256" key="4">
    <source>
        <dbReference type="ARBA" id="ARBA00022989"/>
    </source>
</evidence>
<evidence type="ECO:0000313" key="7">
    <source>
        <dbReference type="EMBL" id="CAD6187037.1"/>
    </source>
</evidence>
<dbReference type="EMBL" id="CAJGYM010000005">
    <property type="protein sequence ID" value="CAD6187037.1"/>
    <property type="molecule type" value="Genomic_DNA"/>
</dbReference>
<gene>
    <name evidence="7" type="ORF">CAUJ_LOCUS2956</name>
</gene>
<feature type="transmembrane region" description="Helical" evidence="6">
    <location>
        <begin position="125"/>
        <end position="143"/>
    </location>
</feature>